<organism evidence="18 19">
    <name type="scientific">Sporosarcina aquimarina</name>
    <dbReference type="NCBI Taxonomy" id="114975"/>
    <lineage>
        <taxon>Bacteria</taxon>
        <taxon>Bacillati</taxon>
        <taxon>Bacillota</taxon>
        <taxon>Bacilli</taxon>
        <taxon>Bacillales</taxon>
        <taxon>Caryophanaceae</taxon>
        <taxon>Sporosarcina</taxon>
    </lineage>
</organism>
<protein>
    <recommendedName>
        <fullName evidence="16">Sensor histidine kinase</fullName>
        <ecNumber evidence="16">2.7.13.3</ecNumber>
    </recommendedName>
</protein>
<evidence type="ECO:0000256" key="11">
    <source>
        <dbReference type="ARBA" id="ARBA00022840"/>
    </source>
</evidence>
<dbReference type="PROSITE" id="PS50109">
    <property type="entry name" value="HIS_KIN"/>
    <property type="match status" value="1"/>
</dbReference>
<dbReference type="PANTHER" id="PTHR24421:SF10">
    <property type="entry name" value="NITRATE_NITRITE SENSOR PROTEIN NARQ"/>
    <property type="match status" value="1"/>
</dbReference>
<evidence type="ECO:0000256" key="9">
    <source>
        <dbReference type="ARBA" id="ARBA00022741"/>
    </source>
</evidence>
<evidence type="ECO:0000256" key="2">
    <source>
        <dbReference type="ARBA" id="ARBA00001966"/>
    </source>
</evidence>
<dbReference type="InterPro" id="IPR036890">
    <property type="entry name" value="HATPase_C_sf"/>
</dbReference>
<dbReference type="SMART" id="SM00387">
    <property type="entry name" value="HATPase_c"/>
    <property type="match status" value="1"/>
</dbReference>
<dbReference type="RefSeq" id="WP_317933714.1">
    <property type="nucleotide sequence ID" value="NZ_JAUBDH010000001.1"/>
</dbReference>
<evidence type="ECO:0000313" key="18">
    <source>
        <dbReference type="EMBL" id="MDW0108525.1"/>
    </source>
</evidence>
<name>A0ABU4FUX6_9BACL</name>
<dbReference type="Pfam" id="PF02518">
    <property type="entry name" value="HATPase_c"/>
    <property type="match status" value="1"/>
</dbReference>
<dbReference type="EC" id="2.7.13.3" evidence="16"/>
<keyword evidence="9 16" id="KW-0547">Nucleotide-binding</keyword>
<dbReference type="InterPro" id="IPR005467">
    <property type="entry name" value="His_kinase_dom"/>
</dbReference>
<dbReference type="Gene3D" id="3.30.565.10">
    <property type="entry name" value="Histidine kinase-like ATPase, C-terminal domain"/>
    <property type="match status" value="1"/>
</dbReference>
<comment type="catalytic activity">
    <reaction evidence="1 16">
        <text>ATP + protein L-histidine = ADP + protein N-phospho-L-histidine.</text>
        <dbReference type="EC" id="2.7.13.3"/>
    </reaction>
</comment>
<evidence type="ECO:0000256" key="1">
    <source>
        <dbReference type="ARBA" id="ARBA00000085"/>
    </source>
</evidence>
<evidence type="ECO:0000256" key="8">
    <source>
        <dbReference type="ARBA" id="ARBA00022723"/>
    </source>
</evidence>
<evidence type="ECO:0000256" key="12">
    <source>
        <dbReference type="ARBA" id="ARBA00023004"/>
    </source>
</evidence>
<comment type="caution">
    <text evidence="18">The sequence shown here is derived from an EMBL/GenBank/DDBJ whole genome shotgun (WGS) entry which is preliminary data.</text>
</comment>
<keyword evidence="19" id="KW-1185">Reference proteome</keyword>
<dbReference type="CDD" id="cd16917">
    <property type="entry name" value="HATPase_UhpB-NarQ-NarX-like"/>
    <property type="match status" value="1"/>
</dbReference>
<evidence type="ECO:0000256" key="15">
    <source>
        <dbReference type="ARBA" id="ARBA00024827"/>
    </source>
</evidence>
<dbReference type="InterPro" id="IPR011712">
    <property type="entry name" value="Sig_transdc_His_kin_sub3_dim/P"/>
</dbReference>
<proteinExistence type="predicted"/>
<evidence type="ECO:0000256" key="4">
    <source>
        <dbReference type="ARBA" id="ARBA00022485"/>
    </source>
</evidence>
<dbReference type="Gene3D" id="1.20.5.1930">
    <property type="match status" value="1"/>
</dbReference>
<evidence type="ECO:0000256" key="13">
    <source>
        <dbReference type="ARBA" id="ARBA00023012"/>
    </source>
</evidence>
<keyword evidence="11 16" id="KW-0067">ATP-binding</keyword>
<dbReference type="InterPro" id="IPR050482">
    <property type="entry name" value="Sensor_HK_TwoCompSys"/>
</dbReference>
<dbReference type="PIRSF" id="PIRSF037432">
    <property type="entry name" value="STHK_NreB"/>
    <property type="match status" value="1"/>
</dbReference>
<evidence type="ECO:0000256" key="10">
    <source>
        <dbReference type="ARBA" id="ARBA00022777"/>
    </source>
</evidence>
<keyword evidence="8" id="KW-0479">Metal-binding</keyword>
<comment type="function">
    <text evidence="15">Member of the two-component regulatory system NreB/NreC involved in the control of dissimilatory nitrate/nitrite reduction in response to oxygen. NreB functions as a direct oxygen sensor histidine kinase which is autophosphorylated, in the absence of oxygen, probably at the conserved histidine residue, and transfers its phosphate group probably to a conserved aspartate residue of NreC. NreB/NreC activates the expression of the nitrate (narGHJI) and nitrite (nir) reductase operons, as well as the putative nitrate transporter gene narT.</text>
</comment>
<dbReference type="InterPro" id="IPR004358">
    <property type="entry name" value="Sig_transdc_His_kin-like_C"/>
</dbReference>
<keyword evidence="6" id="KW-0597">Phosphoprotein</keyword>
<keyword evidence="13 16" id="KW-0902">Two-component regulatory system</keyword>
<evidence type="ECO:0000256" key="6">
    <source>
        <dbReference type="ARBA" id="ARBA00022553"/>
    </source>
</evidence>
<dbReference type="EMBL" id="JAUBDH010000001">
    <property type="protein sequence ID" value="MDW0108525.1"/>
    <property type="molecule type" value="Genomic_DNA"/>
</dbReference>
<evidence type="ECO:0000313" key="19">
    <source>
        <dbReference type="Proteomes" id="UP001280629"/>
    </source>
</evidence>
<keyword evidence="10 16" id="KW-0418">Kinase</keyword>
<dbReference type="PANTHER" id="PTHR24421">
    <property type="entry name" value="NITRATE/NITRITE SENSOR PROTEIN NARX-RELATED"/>
    <property type="match status" value="1"/>
</dbReference>
<evidence type="ECO:0000256" key="16">
    <source>
        <dbReference type="PIRNR" id="PIRNR037432"/>
    </source>
</evidence>
<evidence type="ECO:0000256" key="14">
    <source>
        <dbReference type="ARBA" id="ARBA00023014"/>
    </source>
</evidence>
<comment type="subcellular location">
    <subcellularLocation>
        <location evidence="3">Cytoplasm</location>
    </subcellularLocation>
</comment>
<keyword evidence="5" id="KW-0963">Cytoplasm</keyword>
<sequence length="353" mass="39749">MSNLLMQLYDNSTEAIFFFNSDDSVLSMNKAAEKILDPQVSELMKAGNTEAICMACKGFTSTEEEQTCISCYMSNPNLDIPSFQVFLETAGRGVVPYTGSIQMIDSEKGIRAFMLRDLTPQFKTSETLHQKTLVKRVIKAQEDERKRISRELHDSVAQEMLSSLVDLRVLKYMNVEEDVLKKVKQTEGSLMRLLDDIRHLSVQLRPATLDDLGLEAAFRTHFKWVEKNYGLLVYFNSDIRSKRFEGEIETVVYRVCQEAVFNALKYAEIEEIHVNLTLTSGELKLIVSDEGVGFDVNAPTYKGTGLGLFGMNERAELVDAALSVQSEIGNGTTIVLTVPLMKEETEVENHNRG</sequence>
<comment type="cofactor">
    <cofactor evidence="2">
        <name>[4Fe-4S] cluster</name>
        <dbReference type="ChEBI" id="CHEBI:49883"/>
    </cofactor>
</comment>
<dbReference type="InterPro" id="IPR003594">
    <property type="entry name" value="HATPase_dom"/>
</dbReference>
<keyword evidence="14" id="KW-0411">Iron-sulfur</keyword>
<dbReference type="SUPFAM" id="SSF55874">
    <property type="entry name" value="ATPase domain of HSP90 chaperone/DNA topoisomerase II/histidine kinase"/>
    <property type="match status" value="1"/>
</dbReference>
<keyword evidence="4" id="KW-0004">4Fe-4S</keyword>
<evidence type="ECO:0000256" key="3">
    <source>
        <dbReference type="ARBA" id="ARBA00004496"/>
    </source>
</evidence>
<dbReference type="PRINTS" id="PR00344">
    <property type="entry name" value="BCTRLSENSOR"/>
</dbReference>
<dbReference type="InterPro" id="IPR017203">
    <property type="entry name" value="Sig_transdc_His_kinase_NreB"/>
</dbReference>
<accession>A0ABU4FUX6</accession>
<reference evidence="18 19" key="1">
    <citation type="submission" date="2023-06" db="EMBL/GenBank/DDBJ databases">
        <title>Sporosarcina sp. nov., isolated from Korean traditional fermented seafood 'Jeotgal'.</title>
        <authorList>
            <person name="Yang A.-I."/>
            <person name="Shin N.-R."/>
        </authorList>
    </citation>
    <scope>NUCLEOTIDE SEQUENCE [LARGE SCALE GENOMIC DNA]</scope>
    <source>
        <strain evidence="18 19">KCTC3840</strain>
    </source>
</reference>
<evidence type="ECO:0000259" key="17">
    <source>
        <dbReference type="PROSITE" id="PS50109"/>
    </source>
</evidence>
<feature type="domain" description="Histidine kinase" evidence="17">
    <location>
        <begin position="155"/>
        <end position="342"/>
    </location>
</feature>
<evidence type="ECO:0000256" key="7">
    <source>
        <dbReference type="ARBA" id="ARBA00022679"/>
    </source>
</evidence>
<keyword evidence="7 16" id="KW-0808">Transferase</keyword>
<dbReference type="Pfam" id="PF07730">
    <property type="entry name" value="HisKA_3"/>
    <property type="match status" value="1"/>
</dbReference>
<dbReference type="Proteomes" id="UP001280629">
    <property type="component" value="Unassembled WGS sequence"/>
</dbReference>
<keyword evidence="12" id="KW-0408">Iron</keyword>
<dbReference type="GO" id="GO:0016301">
    <property type="term" value="F:kinase activity"/>
    <property type="evidence" value="ECO:0007669"/>
    <property type="project" value="UniProtKB-KW"/>
</dbReference>
<gene>
    <name evidence="18" type="ORF">QT716_00525</name>
</gene>
<evidence type="ECO:0000256" key="5">
    <source>
        <dbReference type="ARBA" id="ARBA00022490"/>
    </source>
</evidence>